<evidence type="ECO:0000259" key="9">
    <source>
        <dbReference type="Pfam" id="PF12804"/>
    </source>
</evidence>
<dbReference type="GO" id="GO:0003977">
    <property type="term" value="F:UDP-N-acetylglucosamine diphosphorylase activity"/>
    <property type="evidence" value="ECO:0007669"/>
    <property type="project" value="UniProtKB-EC"/>
</dbReference>
<evidence type="ECO:0000256" key="2">
    <source>
        <dbReference type="ARBA" id="ARBA00007947"/>
    </source>
</evidence>
<evidence type="ECO:0000256" key="6">
    <source>
        <dbReference type="ARBA" id="ARBA00048247"/>
    </source>
</evidence>
<feature type="domain" description="MobA-like NTP transferase" evidence="9">
    <location>
        <begin position="10"/>
        <end position="155"/>
    </location>
</feature>
<evidence type="ECO:0000256" key="3">
    <source>
        <dbReference type="ARBA" id="ARBA00022679"/>
    </source>
</evidence>
<dbReference type="EMBL" id="FQUL01000018">
    <property type="protein sequence ID" value="SHE71447.1"/>
    <property type="molecule type" value="Genomic_DNA"/>
</dbReference>
<evidence type="ECO:0000313" key="11">
    <source>
        <dbReference type="Proteomes" id="UP000184295"/>
    </source>
</evidence>
<dbReference type="InterPro" id="IPR050065">
    <property type="entry name" value="GlmU-like"/>
</dbReference>
<dbReference type="InterPro" id="IPR029044">
    <property type="entry name" value="Nucleotide-diphossugar_trans"/>
</dbReference>
<evidence type="ECO:0000313" key="10">
    <source>
        <dbReference type="EMBL" id="SHE71447.1"/>
    </source>
</evidence>
<sequence>MNGYHAPLSVVIMAAGEGTRMKSERPKPLLKLCGKTMLEHILTALDELSMIDRVVIVVGHKEEEIRSELLSLYQGDLELVFVRQESLKGTGDALSVAMTRISDPIVELGGRRGAVLVMPADVPLIESSVLNELVETHFSSKCAATLLTARVENPFGYGRVIRSKDGSVVAIVEERDATAEQRQIDEINTSLYMFDTAPLPAALRRLAPLNSQQELYLTDAVAVLSAAGYSIGSSQLEDASLVMGVNDRAQLSDAEKVMRRRINYAWMREGVTLVDPNTTYIDCRAQLARDVTIWPGAVIEGATTIGSQSVVGPGCHLVDCTVGERVRLSYCEANKAYVGDGAKVGPFVYLAPGTKVPAYQSIGSKENME</sequence>
<gene>
    <name evidence="10" type="ORF">SAMN02745225_01409</name>
</gene>
<organism evidence="10 11">
    <name type="scientific">Ferrithrix thermotolerans DSM 19514</name>
    <dbReference type="NCBI Taxonomy" id="1121881"/>
    <lineage>
        <taxon>Bacteria</taxon>
        <taxon>Bacillati</taxon>
        <taxon>Actinomycetota</taxon>
        <taxon>Acidimicrobiia</taxon>
        <taxon>Acidimicrobiales</taxon>
        <taxon>Acidimicrobiaceae</taxon>
        <taxon>Ferrithrix</taxon>
    </lineage>
</organism>
<comment type="similarity">
    <text evidence="1">In the C-terminal section; belongs to the transferase hexapeptide repeat family.</text>
</comment>
<dbReference type="GO" id="GO:0019134">
    <property type="term" value="F:glucosamine-1-phosphate N-acetyltransferase activity"/>
    <property type="evidence" value="ECO:0007669"/>
    <property type="project" value="UniProtKB-EC"/>
</dbReference>
<evidence type="ECO:0000256" key="7">
    <source>
        <dbReference type="ARBA" id="ARBA00048493"/>
    </source>
</evidence>
<evidence type="ECO:0000256" key="8">
    <source>
        <dbReference type="ARBA" id="ARBA00049628"/>
    </source>
</evidence>
<accession>A0A1M4VRG6</accession>
<keyword evidence="5" id="KW-0012">Acyltransferase</keyword>
<evidence type="ECO:0000256" key="5">
    <source>
        <dbReference type="ARBA" id="ARBA00023315"/>
    </source>
</evidence>
<comment type="function">
    <text evidence="8">Catalyzes the last two sequential reactions in the de novo biosynthetic pathway for UDP-N-acetylglucosamine (UDP-GlcNAc). The C-terminal domain catalyzes the transfer of acetyl group from acetyl coenzyme A to glucosamine-1-phosphate (GlcN-1-P) to produce N-acetylglucosamine-1-phosphate (GlcNAc-1-P), which is converted into UDP-GlcNAc by the transfer of uridine 5-monophosphate (from uridine 5-triphosphate), a reaction catalyzed by the N-terminal domain.</text>
</comment>
<dbReference type="RefSeq" id="WP_072790479.1">
    <property type="nucleotide sequence ID" value="NZ_FQUL01000018.1"/>
</dbReference>
<reference evidence="11" key="1">
    <citation type="submission" date="2016-11" db="EMBL/GenBank/DDBJ databases">
        <authorList>
            <person name="Varghese N."/>
            <person name="Submissions S."/>
        </authorList>
    </citation>
    <scope>NUCLEOTIDE SEQUENCE [LARGE SCALE GENOMIC DNA]</scope>
    <source>
        <strain evidence="11">DSM 19514</strain>
    </source>
</reference>
<comment type="similarity">
    <text evidence="2">In the N-terminal section; belongs to the N-acetylglucosamine-1-phosphate uridyltransferase family.</text>
</comment>
<keyword evidence="11" id="KW-1185">Reference proteome</keyword>
<dbReference type="SUPFAM" id="SSF53448">
    <property type="entry name" value="Nucleotide-diphospho-sugar transferases"/>
    <property type="match status" value="1"/>
</dbReference>
<dbReference type="STRING" id="1121881.SAMN02745225_01409"/>
<keyword evidence="4" id="KW-0548">Nucleotidyltransferase</keyword>
<dbReference type="AlphaFoldDB" id="A0A1M4VRG6"/>
<name>A0A1M4VRG6_9ACTN</name>
<dbReference type="Pfam" id="PF12804">
    <property type="entry name" value="NTP_transf_3"/>
    <property type="match status" value="1"/>
</dbReference>
<comment type="catalytic activity">
    <reaction evidence="6">
        <text>alpha-D-glucosamine 1-phosphate + acetyl-CoA = N-acetyl-alpha-D-glucosamine 1-phosphate + CoA + H(+)</text>
        <dbReference type="Rhea" id="RHEA:13725"/>
        <dbReference type="ChEBI" id="CHEBI:15378"/>
        <dbReference type="ChEBI" id="CHEBI:57287"/>
        <dbReference type="ChEBI" id="CHEBI:57288"/>
        <dbReference type="ChEBI" id="CHEBI:57776"/>
        <dbReference type="ChEBI" id="CHEBI:58516"/>
        <dbReference type="EC" id="2.3.1.157"/>
    </reaction>
</comment>
<dbReference type="PANTHER" id="PTHR43584:SF3">
    <property type="entry name" value="BIFUNCTIONAL PROTEIN GLMU"/>
    <property type="match status" value="1"/>
</dbReference>
<dbReference type="Gene3D" id="3.90.550.10">
    <property type="entry name" value="Spore Coat Polysaccharide Biosynthesis Protein SpsA, Chain A"/>
    <property type="match status" value="1"/>
</dbReference>
<dbReference type="OrthoDB" id="9775031at2"/>
<dbReference type="CDD" id="cd02540">
    <property type="entry name" value="GT2_GlmU_N_bac"/>
    <property type="match status" value="1"/>
</dbReference>
<dbReference type="Proteomes" id="UP000184295">
    <property type="component" value="Unassembled WGS sequence"/>
</dbReference>
<evidence type="ECO:0000256" key="1">
    <source>
        <dbReference type="ARBA" id="ARBA00007707"/>
    </source>
</evidence>
<proteinExistence type="inferred from homology"/>
<dbReference type="InterPro" id="IPR025877">
    <property type="entry name" value="MobA-like_NTP_Trfase"/>
</dbReference>
<keyword evidence="3 10" id="KW-0808">Transferase</keyword>
<protein>
    <submittedName>
        <fullName evidence="10">Bifunctional UDP-N-acetylglucosamine pyrophosphorylase / Glucosamine-1-phosphate N-acetyltransferase</fullName>
    </submittedName>
</protein>
<dbReference type="Gene3D" id="2.160.10.10">
    <property type="entry name" value="Hexapeptide repeat proteins"/>
    <property type="match status" value="1"/>
</dbReference>
<evidence type="ECO:0000256" key="4">
    <source>
        <dbReference type="ARBA" id="ARBA00022695"/>
    </source>
</evidence>
<dbReference type="PANTHER" id="PTHR43584">
    <property type="entry name" value="NUCLEOTIDYL TRANSFERASE"/>
    <property type="match status" value="1"/>
</dbReference>
<comment type="catalytic activity">
    <reaction evidence="7">
        <text>N-acetyl-alpha-D-glucosamine 1-phosphate + UTP + H(+) = UDP-N-acetyl-alpha-D-glucosamine + diphosphate</text>
        <dbReference type="Rhea" id="RHEA:13509"/>
        <dbReference type="ChEBI" id="CHEBI:15378"/>
        <dbReference type="ChEBI" id="CHEBI:33019"/>
        <dbReference type="ChEBI" id="CHEBI:46398"/>
        <dbReference type="ChEBI" id="CHEBI:57705"/>
        <dbReference type="ChEBI" id="CHEBI:57776"/>
        <dbReference type="EC" id="2.7.7.23"/>
    </reaction>
</comment>